<evidence type="ECO:0000256" key="2">
    <source>
        <dbReference type="ARBA" id="ARBA00009127"/>
    </source>
</evidence>
<comment type="similarity">
    <text evidence="2">Belongs to the major royal jelly protein family.</text>
</comment>
<reference evidence="4" key="1">
    <citation type="submission" date="2020-11" db="EMBL/GenBank/DDBJ databases">
        <authorList>
            <person name="Tran Van P."/>
        </authorList>
    </citation>
    <scope>NUCLEOTIDE SEQUENCE</scope>
</reference>
<name>A0A7R9AUT3_TIMSH</name>
<dbReference type="EMBL" id="OC001436">
    <property type="protein sequence ID" value="CAD7259913.1"/>
    <property type="molecule type" value="Genomic_DNA"/>
</dbReference>
<dbReference type="InterPro" id="IPR017996">
    <property type="entry name" value="MRJP/yellow-related"/>
</dbReference>
<protein>
    <recommendedName>
        <fullName evidence="5">Bee-milk protein</fullName>
    </recommendedName>
</protein>
<dbReference type="GO" id="GO:0005576">
    <property type="term" value="C:extracellular region"/>
    <property type="evidence" value="ECO:0007669"/>
    <property type="project" value="UniProtKB-SubCell"/>
</dbReference>
<dbReference type="Pfam" id="PF03022">
    <property type="entry name" value="MRJP"/>
    <property type="match status" value="1"/>
</dbReference>
<dbReference type="Gene3D" id="2.120.10.30">
    <property type="entry name" value="TolB, C-terminal domain"/>
    <property type="match status" value="1"/>
</dbReference>
<dbReference type="InterPro" id="IPR011047">
    <property type="entry name" value="Quinoprotein_ADH-like_sf"/>
</dbReference>
<dbReference type="AlphaFoldDB" id="A0A7R9AUT3"/>
<evidence type="ECO:0008006" key="5">
    <source>
        <dbReference type="Google" id="ProtNLM"/>
    </source>
</evidence>
<dbReference type="FunFam" id="2.120.10.30:FF:000053">
    <property type="entry name" value="protein yellow"/>
    <property type="match status" value="1"/>
</dbReference>
<dbReference type="InterPro" id="IPR011042">
    <property type="entry name" value="6-blade_b-propeller_TolB-like"/>
</dbReference>
<organism evidence="4">
    <name type="scientific">Timema shepardi</name>
    <name type="common">Walking stick</name>
    <dbReference type="NCBI Taxonomy" id="629360"/>
    <lineage>
        <taxon>Eukaryota</taxon>
        <taxon>Metazoa</taxon>
        <taxon>Ecdysozoa</taxon>
        <taxon>Arthropoda</taxon>
        <taxon>Hexapoda</taxon>
        <taxon>Insecta</taxon>
        <taxon>Pterygota</taxon>
        <taxon>Neoptera</taxon>
        <taxon>Polyneoptera</taxon>
        <taxon>Phasmatodea</taxon>
        <taxon>Timematodea</taxon>
        <taxon>Timematoidea</taxon>
        <taxon>Timematidae</taxon>
        <taxon>Timema</taxon>
    </lineage>
</organism>
<evidence type="ECO:0000256" key="3">
    <source>
        <dbReference type="ARBA" id="ARBA00022525"/>
    </source>
</evidence>
<evidence type="ECO:0000256" key="1">
    <source>
        <dbReference type="ARBA" id="ARBA00004613"/>
    </source>
</evidence>
<dbReference type="PANTHER" id="PTHR10009:SF6">
    <property type="entry name" value="FI16876P1"/>
    <property type="match status" value="1"/>
</dbReference>
<evidence type="ECO:0000313" key="4">
    <source>
        <dbReference type="EMBL" id="CAD7259913.1"/>
    </source>
</evidence>
<proteinExistence type="inferred from homology"/>
<accession>A0A7R9AUT3</accession>
<dbReference type="PANTHER" id="PTHR10009">
    <property type="entry name" value="PROTEIN YELLOW-RELATED"/>
    <property type="match status" value="1"/>
</dbReference>
<keyword evidence="3" id="KW-0964">Secreted</keyword>
<dbReference type="SUPFAM" id="SSF50998">
    <property type="entry name" value="Quinoprotein alcohol dehydrogenase-like"/>
    <property type="match status" value="1"/>
</dbReference>
<comment type="subcellular location">
    <subcellularLocation>
        <location evidence="1">Secreted</location>
    </subcellularLocation>
</comment>
<gene>
    <name evidence="4" type="ORF">TSIB3V08_LOCUS4107</name>
</gene>
<sequence>MKYTLSVAVGLTCYSRGILEADDGEIEVRISVECTEVHLTEIRTSISPSSAVELNTTSALANYATEAAVRLRMTPILCLLLVVAGLSSVHSSCDKSVLPELTFFLNGAYLDWPCQSTKNIYASSGRYISKNIIPTRMQIYRDEAIVLTPRYKPGIPFTLAKLSLKNKNCLPLLTPFPCWSMQEEGNCQALQSAVDLFLDANDILWVLDVGIVNTLEQPIRRCGPKIVAFNVKTGKVVKIIDLSGLVCSASRLQYLVVDYAADGRVYVYVSDAATRAILVWDVTLGRGYRVVLPKAVTSGCNRRDVLYLALVRKSCGNTVLYFSYLSSCRLFSIKTSHLRRGSARGTVVDVGPKPGKLVILGTDSGAAIFFRMKGESDIYMWNTESCFKPENFLLVQKGNECRLATQVVPGFKRLMWVLESNFHDYIQNTVGCAGASVALHPLVKTCD</sequence>